<feature type="transmembrane region" description="Helical" evidence="13">
    <location>
        <begin position="205"/>
        <end position="227"/>
    </location>
</feature>
<feature type="transmembrane region" description="Helical" evidence="13">
    <location>
        <begin position="6"/>
        <end position="35"/>
    </location>
</feature>
<dbReference type="EMBL" id="CP020809">
    <property type="protein sequence ID" value="ART70162.1"/>
    <property type="molecule type" value="Genomic_DNA"/>
</dbReference>
<sequence>MGLQELWFILLAVLFLGFFVLEGFDFGVGMLMSFFGRAAHVRSTSGPAHVRSTSGPADVRSTSGPAHVRSTSGPAGGRTGTDAEQHRRAVLNTIGPVWDGNEVWLITAGGAMFAAFPEMYATVFSGLYLPLLAILCSMIVRVVAIEWRGKIDDPGWRRWADIAIAVGSWVPAILWGVAFAGLVHGMPVDAHGQMHAGITDVVNPYTLLGGLATGSLFALHGAVFVALKSSGTVRSDAFGFAGKLAIPATVLVAGFGLWTQLSHGKTWTWIVLGVAVVAQLAAVARVFSRSGEGWAFVCTTIVVAAVVVLLFGALYPNLVPSTLNPDWSLTIYNGSSSPYTLKVMTWAALVFAPLVMVYQAWTYWVFRKRISADRIPEPIGLSRRSD</sequence>
<evidence type="ECO:0000256" key="7">
    <source>
        <dbReference type="ARBA" id="ARBA00022723"/>
    </source>
</evidence>
<dbReference type="Pfam" id="PF02322">
    <property type="entry name" value="Cyt_bd_oxida_II"/>
    <property type="match status" value="2"/>
</dbReference>
<dbReference type="KEGG" id="mdx:BTO20_17745"/>
<feature type="transmembrane region" description="Helical" evidence="13">
    <location>
        <begin position="239"/>
        <end position="261"/>
    </location>
</feature>
<accession>A0A1Y0C4V1</accession>
<evidence type="ECO:0000313" key="15">
    <source>
        <dbReference type="Proteomes" id="UP000195331"/>
    </source>
</evidence>
<dbReference type="RefSeq" id="WP_087077644.1">
    <property type="nucleotide sequence ID" value="NZ_CP020809.1"/>
</dbReference>
<keyword evidence="15" id="KW-1185">Reference proteome</keyword>
<evidence type="ECO:0000256" key="12">
    <source>
        <dbReference type="SAM" id="MobiDB-lite"/>
    </source>
</evidence>
<evidence type="ECO:0000256" key="11">
    <source>
        <dbReference type="ARBA" id="ARBA00023136"/>
    </source>
</evidence>
<keyword evidence="4" id="KW-1003">Cell membrane</keyword>
<evidence type="ECO:0000256" key="9">
    <source>
        <dbReference type="ARBA" id="ARBA00022989"/>
    </source>
</evidence>
<comment type="subcellular location">
    <subcellularLocation>
        <location evidence="1">Cell membrane</location>
        <topology evidence="1">Multi-pass membrane protein</topology>
    </subcellularLocation>
</comment>
<keyword evidence="10" id="KW-0408">Iron</keyword>
<feature type="transmembrane region" description="Helical" evidence="13">
    <location>
        <begin position="127"/>
        <end position="147"/>
    </location>
</feature>
<dbReference type="GO" id="GO:0016682">
    <property type="term" value="F:oxidoreductase activity, acting on diphenols and related substances as donors, oxygen as acceptor"/>
    <property type="evidence" value="ECO:0007669"/>
    <property type="project" value="TreeGrafter"/>
</dbReference>
<gene>
    <name evidence="14" type="ORF">BTO20_17745</name>
</gene>
<keyword evidence="7" id="KW-0479">Metal-binding</keyword>
<dbReference type="GO" id="GO:0046872">
    <property type="term" value="F:metal ion binding"/>
    <property type="evidence" value="ECO:0007669"/>
    <property type="project" value="UniProtKB-KW"/>
</dbReference>
<evidence type="ECO:0000256" key="2">
    <source>
        <dbReference type="ARBA" id="ARBA00007543"/>
    </source>
</evidence>
<dbReference type="OrthoDB" id="9776710at2"/>
<dbReference type="GO" id="GO:0019646">
    <property type="term" value="P:aerobic electron transport chain"/>
    <property type="evidence" value="ECO:0007669"/>
    <property type="project" value="TreeGrafter"/>
</dbReference>
<dbReference type="GO" id="GO:0070069">
    <property type="term" value="C:cytochrome complex"/>
    <property type="evidence" value="ECO:0007669"/>
    <property type="project" value="TreeGrafter"/>
</dbReference>
<dbReference type="GO" id="GO:0009055">
    <property type="term" value="F:electron transfer activity"/>
    <property type="evidence" value="ECO:0007669"/>
    <property type="project" value="TreeGrafter"/>
</dbReference>
<feature type="transmembrane region" description="Helical" evidence="13">
    <location>
        <begin position="343"/>
        <end position="366"/>
    </location>
</feature>
<keyword evidence="3" id="KW-0813">Transport</keyword>
<feature type="transmembrane region" description="Helical" evidence="13">
    <location>
        <begin position="159"/>
        <end position="185"/>
    </location>
</feature>
<evidence type="ECO:0000256" key="4">
    <source>
        <dbReference type="ARBA" id="ARBA00022475"/>
    </source>
</evidence>
<evidence type="ECO:0000256" key="1">
    <source>
        <dbReference type="ARBA" id="ARBA00004651"/>
    </source>
</evidence>
<dbReference type="Proteomes" id="UP000195331">
    <property type="component" value="Chromosome"/>
</dbReference>
<proteinExistence type="inferred from homology"/>
<evidence type="ECO:0000313" key="14">
    <source>
        <dbReference type="EMBL" id="ART70162.1"/>
    </source>
</evidence>
<keyword evidence="5" id="KW-0349">Heme</keyword>
<dbReference type="GO" id="GO:0005886">
    <property type="term" value="C:plasma membrane"/>
    <property type="evidence" value="ECO:0007669"/>
    <property type="project" value="UniProtKB-SubCell"/>
</dbReference>
<evidence type="ECO:0000256" key="5">
    <source>
        <dbReference type="ARBA" id="ARBA00022617"/>
    </source>
</evidence>
<dbReference type="AlphaFoldDB" id="A0A1Y0C4V1"/>
<feature type="transmembrane region" description="Helical" evidence="13">
    <location>
        <begin position="267"/>
        <end position="287"/>
    </location>
</feature>
<name>A0A1Y0C4V1_9MYCO</name>
<keyword evidence="9 13" id="KW-1133">Transmembrane helix</keyword>
<evidence type="ECO:0000256" key="13">
    <source>
        <dbReference type="SAM" id="Phobius"/>
    </source>
</evidence>
<feature type="region of interest" description="Disordered" evidence="12">
    <location>
        <begin position="46"/>
        <end position="83"/>
    </location>
</feature>
<keyword evidence="8" id="KW-0249">Electron transport</keyword>
<comment type="similarity">
    <text evidence="2">Belongs to the cytochrome ubiquinol oxidase subunit 2 family.</text>
</comment>
<dbReference type="PANTHER" id="PTHR43141">
    <property type="entry name" value="CYTOCHROME BD2 SUBUNIT II"/>
    <property type="match status" value="1"/>
</dbReference>
<organism evidence="14 15">
    <name type="scientific">Mycobacterium dioxanotrophicus</name>
    <dbReference type="NCBI Taxonomy" id="482462"/>
    <lineage>
        <taxon>Bacteria</taxon>
        <taxon>Bacillati</taxon>
        <taxon>Actinomycetota</taxon>
        <taxon>Actinomycetes</taxon>
        <taxon>Mycobacteriales</taxon>
        <taxon>Mycobacteriaceae</taxon>
        <taxon>Mycobacterium</taxon>
    </lineage>
</organism>
<protein>
    <submittedName>
        <fullName evidence="14">Cytochrome d ubiquinol oxidase subunit II</fullName>
    </submittedName>
</protein>
<feature type="transmembrane region" description="Helical" evidence="13">
    <location>
        <begin position="294"/>
        <end position="315"/>
    </location>
</feature>
<evidence type="ECO:0000256" key="8">
    <source>
        <dbReference type="ARBA" id="ARBA00022982"/>
    </source>
</evidence>
<evidence type="ECO:0000256" key="6">
    <source>
        <dbReference type="ARBA" id="ARBA00022692"/>
    </source>
</evidence>
<dbReference type="PIRSF" id="PIRSF000267">
    <property type="entry name" value="Cyt_oxidse_sub2"/>
    <property type="match status" value="1"/>
</dbReference>
<dbReference type="PANTHER" id="PTHR43141:SF5">
    <property type="entry name" value="CYTOCHROME BD-I UBIQUINOL OXIDASE SUBUNIT 2"/>
    <property type="match status" value="1"/>
</dbReference>
<reference evidence="14 15" key="1">
    <citation type="submission" date="2017-04" db="EMBL/GenBank/DDBJ databases">
        <title>Whole Genome Sequence of 1,4-Dioxane Degrading Bacterium Mycobacterium dioxanotrophicus PH-06.</title>
        <authorList>
            <person name="He Y."/>
        </authorList>
    </citation>
    <scope>NUCLEOTIDE SEQUENCE [LARGE SCALE GENOMIC DNA]</scope>
    <source>
        <strain evidence="14 15">PH-06</strain>
    </source>
</reference>
<keyword evidence="6 13" id="KW-0812">Transmembrane</keyword>
<evidence type="ECO:0000256" key="3">
    <source>
        <dbReference type="ARBA" id="ARBA00022448"/>
    </source>
</evidence>
<evidence type="ECO:0000256" key="10">
    <source>
        <dbReference type="ARBA" id="ARBA00023004"/>
    </source>
</evidence>
<dbReference type="NCBIfam" id="TIGR00203">
    <property type="entry name" value="cydB"/>
    <property type="match status" value="1"/>
</dbReference>
<feature type="compositionally biased region" description="Polar residues" evidence="12">
    <location>
        <begin position="46"/>
        <end position="73"/>
    </location>
</feature>
<dbReference type="InterPro" id="IPR003317">
    <property type="entry name" value="Cyt-d_oxidase_su2"/>
</dbReference>
<keyword evidence="11 13" id="KW-0472">Membrane</keyword>